<feature type="compositionally biased region" description="Basic and acidic residues" evidence="1">
    <location>
        <begin position="248"/>
        <end position="272"/>
    </location>
</feature>
<sequence>MRRHFELQRQREQEEDEKRKKIHSNRRRRELDREEKSRLEQIELERGEEMMREYKNAYLSPPSRVPPPLSLPLSPFSCFSPSTRLSKLKKRLAKEMGAVRRERDIASRRRSENDSDHDISKRRLPQFTHKYPYADGQSQNQASTAKARKKHREVKTRERDYDTSMKKEKVGRGRERKKGSHQGNYIFHPSFYDQINQRSQSSRRASGRDNSDLWRTLTKEAIARGSIQGDVWEGYPGSPVSSSSPRSRPLEQRYSEGDRKMKMDPLSKEQRMGSDGSVITTSTGIITDSTTGSVGVITSIPKEEEKRRLLEEQLEQELMEMDVHVGSSSQKSLLSAPSEHGSSLGFIVGDVKERKKKGSGVADSTRYPDRSSPQPDINSGIVADIRDHRDSSRHVDRGSVTLIPVEMLKEKAFQACVKRRRDKARVGCVLGRDKRGRMKFKIPSRPGTPYESTTDSTSSTLSQHTHFHQPSRQSSGTPPIVPLSEGSHSQFLLLSSSKEISDQWVKDRVAIGRDLAREDDYDEMEDEEEESSEDLE</sequence>
<feature type="compositionally biased region" description="Acidic residues" evidence="1">
    <location>
        <begin position="519"/>
        <end position="536"/>
    </location>
</feature>
<feature type="compositionally biased region" description="Low complexity" evidence="1">
    <location>
        <begin position="452"/>
        <end position="464"/>
    </location>
</feature>
<dbReference type="Proteomes" id="UP001057375">
    <property type="component" value="Unassembled WGS sequence"/>
</dbReference>
<feature type="region of interest" description="Disordered" evidence="1">
    <location>
        <begin position="93"/>
        <end position="212"/>
    </location>
</feature>
<reference evidence="2" key="1">
    <citation type="submission" date="2022-03" db="EMBL/GenBank/DDBJ databases">
        <title>Draft genome sequence of Aduncisulcus paluster, a free-living microaerophilic Fornicata.</title>
        <authorList>
            <person name="Yuyama I."/>
            <person name="Kume K."/>
            <person name="Tamura T."/>
            <person name="Inagaki Y."/>
            <person name="Hashimoto T."/>
        </authorList>
    </citation>
    <scope>NUCLEOTIDE SEQUENCE</scope>
    <source>
        <strain evidence="2">NY0171</strain>
    </source>
</reference>
<organism evidence="2 3">
    <name type="scientific">Aduncisulcus paluster</name>
    <dbReference type="NCBI Taxonomy" id="2918883"/>
    <lineage>
        <taxon>Eukaryota</taxon>
        <taxon>Metamonada</taxon>
        <taxon>Carpediemonas-like organisms</taxon>
        <taxon>Aduncisulcus</taxon>
    </lineage>
</organism>
<feature type="compositionally biased region" description="Low complexity" evidence="1">
    <location>
        <begin position="273"/>
        <end position="286"/>
    </location>
</feature>
<comment type="caution">
    <text evidence="2">The sequence shown here is derived from an EMBL/GenBank/DDBJ whole genome shotgun (WGS) entry which is preliminary data.</text>
</comment>
<feature type="region of interest" description="Disordered" evidence="1">
    <location>
        <begin position="1"/>
        <end position="38"/>
    </location>
</feature>
<feature type="region of interest" description="Disordered" evidence="1">
    <location>
        <begin position="515"/>
        <end position="536"/>
    </location>
</feature>
<evidence type="ECO:0000313" key="2">
    <source>
        <dbReference type="EMBL" id="GKT15943.1"/>
    </source>
</evidence>
<feature type="compositionally biased region" description="Low complexity" evidence="1">
    <location>
        <begin position="236"/>
        <end position="247"/>
    </location>
</feature>
<feature type="compositionally biased region" description="Polar residues" evidence="1">
    <location>
        <begin position="468"/>
        <end position="477"/>
    </location>
</feature>
<evidence type="ECO:0000313" key="3">
    <source>
        <dbReference type="Proteomes" id="UP001057375"/>
    </source>
</evidence>
<feature type="region of interest" description="Disordered" evidence="1">
    <location>
        <begin position="229"/>
        <end position="286"/>
    </location>
</feature>
<name>A0ABQ5JSX2_9EUKA</name>
<feature type="compositionally biased region" description="Basic and acidic residues" evidence="1">
    <location>
        <begin position="155"/>
        <end position="173"/>
    </location>
</feature>
<gene>
    <name evidence="2" type="ORF">ADUPG1_010819</name>
</gene>
<feature type="region of interest" description="Disordered" evidence="1">
    <location>
        <begin position="439"/>
        <end position="484"/>
    </location>
</feature>
<feature type="compositionally biased region" description="Basic and acidic residues" evidence="1">
    <location>
        <begin position="1"/>
        <end position="19"/>
    </location>
</feature>
<dbReference type="EMBL" id="BQXS01011715">
    <property type="protein sequence ID" value="GKT15943.1"/>
    <property type="molecule type" value="Genomic_DNA"/>
</dbReference>
<feature type="compositionally biased region" description="Basic and acidic residues" evidence="1">
    <location>
        <begin position="93"/>
        <end position="121"/>
    </location>
</feature>
<proteinExistence type="predicted"/>
<feature type="compositionally biased region" description="Basic and acidic residues" evidence="1">
    <location>
        <begin position="29"/>
        <end position="38"/>
    </location>
</feature>
<keyword evidence="3" id="KW-1185">Reference proteome</keyword>
<feature type="region of interest" description="Disordered" evidence="1">
    <location>
        <begin position="355"/>
        <end position="380"/>
    </location>
</feature>
<protein>
    <submittedName>
        <fullName evidence="2">Uncharacterized protein</fullName>
    </submittedName>
</protein>
<accession>A0ABQ5JSX2</accession>
<evidence type="ECO:0000256" key="1">
    <source>
        <dbReference type="SAM" id="MobiDB-lite"/>
    </source>
</evidence>